<sequence>MALALQDHEKTVTLMIDENHLQSYFEYKGGFGTGAATNTNIAARTAYVFMIPRLLSPNKHIAIILPVAKLDANDLHFFLIRLIKELEGAGHGMIAVISDNDSINRKAMSFFSDSPKCNIVYAFQSHPSRPLFFVLDSVHILKCIRKICLNQRYTGTCMFFADITDLSTNLPVLPASFGTLRKAHEQESNELLRVASTLSLKHSIHPTWNARMSSLS</sequence>
<dbReference type="EMBL" id="JABSTR010000007">
    <property type="protein sequence ID" value="KAH9375030.1"/>
    <property type="molecule type" value="Genomic_DNA"/>
</dbReference>
<dbReference type="VEuPathDB" id="VectorBase:HLOH_056390"/>
<evidence type="ECO:0000313" key="2">
    <source>
        <dbReference type="Proteomes" id="UP000821853"/>
    </source>
</evidence>
<evidence type="ECO:0008006" key="3">
    <source>
        <dbReference type="Google" id="ProtNLM"/>
    </source>
</evidence>
<name>A0A9J6G9G6_HAELO</name>
<comment type="caution">
    <text evidence="1">The sequence shown here is derived from an EMBL/GenBank/DDBJ whole genome shotgun (WGS) entry which is preliminary data.</text>
</comment>
<proteinExistence type="predicted"/>
<organism evidence="1 2">
    <name type="scientific">Haemaphysalis longicornis</name>
    <name type="common">Bush tick</name>
    <dbReference type="NCBI Taxonomy" id="44386"/>
    <lineage>
        <taxon>Eukaryota</taxon>
        <taxon>Metazoa</taxon>
        <taxon>Ecdysozoa</taxon>
        <taxon>Arthropoda</taxon>
        <taxon>Chelicerata</taxon>
        <taxon>Arachnida</taxon>
        <taxon>Acari</taxon>
        <taxon>Parasitiformes</taxon>
        <taxon>Ixodida</taxon>
        <taxon>Ixodoidea</taxon>
        <taxon>Ixodidae</taxon>
        <taxon>Haemaphysalinae</taxon>
        <taxon>Haemaphysalis</taxon>
    </lineage>
</organism>
<dbReference type="Proteomes" id="UP000821853">
    <property type="component" value="Chromosome 5"/>
</dbReference>
<evidence type="ECO:0000313" key="1">
    <source>
        <dbReference type="EMBL" id="KAH9375030.1"/>
    </source>
</evidence>
<reference evidence="1 2" key="1">
    <citation type="journal article" date="2020" name="Cell">
        <title>Large-Scale Comparative Analyses of Tick Genomes Elucidate Their Genetic Diversity and Vector Capacities.</title>
        <authorList>
            <consortium name="Tick Genome and Microbiome Consortium (TIGMIC)"/>
            <person name="Jia N."/>
            <person name="Wang J."/>
            <person name="Shi W."/>
            <person name="Du L."/>
            <person name="Sun Y."/>
            <person name="Zhan W."/>
            <person name="Jiang J.F."/>
            <person name="Wang Q."/>
            <person name="Zhang B."/>
            <person name="Ji P."/>
            <person name="Bell-Sakyi L."/>
            <person name="Cui X.M."/>
            <person name="Yuan T.T."/>
            <person name="Jiang B.G."/>
            <person name="Yang W.F."/>
            <person name="Lam T.T."/>
            <person name="Chang Q.C."/>
            <person name="Ding S.J."/>
            <person name="Wang X.J."/>
            <person name="Zhu J.G."/>
            <person name="Ruan X.D."/>
            <person name="Zhao L."/>
            <person name="Wei J.T."/>
            <person name="Ye R.Z."/>
            <person name="Que T.C."/>
            <person name="Du C.H."/>
            <person name="Zhou Y.H."/>
            <person name="Cheng J.X."/>
            <person name="Dai P.F."/>
            <person name="Guo W.B."/>
            <person name="Han X.H."/>
            <person name="Huang E.J."/>
            <person name="Li L.F."/>
            <person name="Wei W."/>
            <person name="Gao Y.C."/>
            <person name="Liu J.Z."/>
            <person name="Shao H.Z."/>
            <person name="Wang X."/>
            <person name="Wang C.C."/>
            <person name="Yang T.C."/>
            <person name="Huo Q.B."/>
            <person name="Li W."/>
            <person name="Chen H.Y."/>
            <person name="Chen S.E."/>
            <person name="Zhou L.G."/>
            <person name="Ni X.B."/>
            <person name="Tian J.H."/>
            <person name="Sheng Y."/>
            <person name="Liu T."/>
            <person name="Pan Y.S."/>
            <person name="Xia L.Y."/>
            <person name="Li J."/>
            <person name="Zhao F."/>
            <person name="Cao W.C."/>
        </authorList>
    </citation>
    <scope>NUCLEOTIDE SEQUENCE [LARGE SCALE GENOMIC DNA]</scope>
    <source>
        <strain evidence="1">HaeL-2018</strain>
    </source>
</reference>
<protein>
    <recommendedName>
        <fullName evidence="3">Transposable element P transposase</fullName>
    </recommendedName>
</protein>
<gene>
    <name evidence="1" type="ORF">HPB48_016402</name>
</gene>
<accession>A0A9J6G9G6</accession>
<keyword evidence="2" id="KW-1185">Reference proteome</keyword>
<dbReference type="AlphaFoldDB" id="A0A9J6G9G6"/>